<feature type="domain" description="DUF1549" evidence="2">
    <location>
        <begin position="37"/>
        <end position="220"/>
    </location>
</feature>
<proteinExistence type="predicted"/>
<evidence type="ECO:0000313" key="5">
    <source>
        <dbReference type="Proteomes" id="UP000317648"/>
    </source>
</evidence>
<dbReference type="Pfam" id="PF07587">
    <property type="entry name" value="PSD1"/>
    <property type="match status" value="1"/>
</dbReference>
<dbReference type="InterPro" id="IPR022655">
    <property type="entry name" value="DUF1553"/>
</dbReference>
<name>A0A518E1Q0_9BACT</name>
<dbReference type="PANTHER" id="PTHR35889:SF3">
    <property type="entry name" value="F-BOX DOMAIN-CONTAINING PROTEIN"/>
    <property type="match status" value="1"/>
</dbReference>
<evidence type="ECO:0000259" key="3">
    <source>
        <dbReference type="Pfam" id="PF07587"/>
    </source>
</evidence>
<dbReference type="EMBL" id="CP036433">
    <property type="protein sequence ID" value="QDU98004.1"/>
    <property type="molecule type" value="Genomic_DNA"/>
</dbReference>
<protein>
    <recommendedName>
        <fullName evidence="6">Cytochrome c domain-containing protein</fullName>
    </recommendedName>
</protein>
<accession>A0A518E1Q0</accession>
<feature type="domain" description="DUF1553" evidence="3">
    <location>
        <begin position="301"/>
        <end position="412"/>
    </location>
</feature>
<dbReference type="RefSeq" id="WP_145056881.1">
    <property type="nucleotide sequence ID" value="NZ_CP036433.1"/>
</dbReference>
<keyword evidence="1" id="KW-0732">Signal</keyword>
<dbReference type="AlphaFoldDB" id="A0A518E1Q0"/>
<evidence type="ECO:0000256" key="1">
    <source>
        <dbReference type="SAM" id="SignalP"/>
    </source>
</evidence>
<evidence type="ECO:0008006" key="6">
    <source>
        <dbReference type="Google" id="ProtNLM"/>
    </source>
</evidence>
<sequence length="547" mass="61299" precursor="true">MLRSCRPFALFSSLAICVCLTGMVPSLSAAEALRDVIDRRIGEAWQKRKIEPAAPATDEEFLRRIYLDLTGSIPTYDQALAFLDNTSPTRREQLIDQLLADPAYAVHQARQWDMLFFGRHPPGFYSGSRDGFKDWLAKQFAQNTPYDQIVSAILKAEGNTAENGAPMYLVQYKNEPEDATEKITQTFLGVQLQCARCHDHPYENWSQLDFYGMAAFLARLEVVEVGTTADKQKKVMIAEQSVGDVNFTGPASEAEVGQKGVPVAPKFLLGDALSEPTPPEDAKPLKFASGKVPPAPTFSRKNALAEWVTSRDNPFFAKATANRVWGQFMGRGIVHPIDNMSESNSPTHPELLVELTEQLVDHNFDLKWYIRELVNSQTYQLSSVSEVEAERPLWFERARNRPLSAEELAASWRVAVNYAAVDSKTEEQVEKDEFYPLGNYQMSFFGEPTDGVGDFVGGLSEHLYMNNGGISKLLSNGEGGLLRALAESEEAPEKRVDQLYLSILSRRPTPAEQARFVEHLSGDDSQFELVKEAMWVLMTCSEFRFNH</sequence>
<feature type="signal peptide" evidence="1">
    <location>
        <begin position="1"/>
        <end position="29"/>
    </location>
</feature>
<reference evidence="4 5" key="1">
    <citation type="submission" date="2019-02" db="EMBL/GenBank/DDBJ databases">
        <title>Deep-cultivation of Planctomycetes and their phenomic and genomic characterization uncovers novel biology.</title>
        <authorList>
            <person name="Wiegand S."/>
            <person name="Jogler M."/>
            <person name="Boedeker C."/>
            <person name="Pinto D."/>
            <person name="Vollmers J."/>
            <person name="Rivas-Marin E."/>
            <person name="Kohn T."/>
            <person name="Peeters S.H."/>
            <person name="Heuer A."/>
            <person name="Rast P."/>
            <person name="Oberbeckmann S."/>
            <person name="Bunk B."/>
            <person name="Jeske O."/>
            <person name="Meyerdierks A."/>
            <person name="Storesund J.E."/>
            <person name="Kallscheuer N."/>
            <person name="Luecker S."/>
            <person name="Lage O.M."/>
            <person name="Pohl T."/>
            <person name="Merkel B.J."/>
            <person name="Hornburger P."/>
            <person name="Mueller R.-W."/>
            <person name="Bruemmer F."/>
            <person name="Labrenz M."/>
            <person name="Spormann A.M."/>
            <person name="Op den Camp H."/>
            <person name="Overmann J."/>
            <person name="Amann R."/>
            <person name="Jetten M.S.M."/>
            <person name="Mascher T."/>
            <person name="Medema M.H."/>
            <person name="Devos D.P."/>
            <person name="Kaster A.-K."/>
            <person name="Ovreas L."/>
            <person name="Rohde M."/>
            <person name="Galperin M.Y."/>
            <person name="Jogler C."/>
        </authorList>
    </citation>
    <scope>NUCLEOTIDE SEQUENCE [LARGE SCALE GENOMIC DNA]</scope>
    <source>
        <strain evidence="4 5">Pla85_3_4</strain>
    </source>
</reference>
<organism evidence="4 5">
    <name type="scientific">Lignipirellula cremea</name>
    <dbReference type="NCBI Taxonomy" id="2528010"/>
    <lineage>
        <taxon>Bacteria</taxon>
        <taxon>Pseudomonadati</taxon>
        <taxon>Planctomycetota</taxon>
        <taxon>Planctomycetia</taxon>
        <taxon>Pirellulales</taxon>
        <taxon>Pirellulaceae</taxon>
        <taxon>Lignipirellula</taxon>
    </lineage>
</organism>
<keyword evidence="5" id="KW-1185">Reference proteome</keyword>
<dbReference type="KEGG" id="lcre:Pla8534_58650"/>
<dbReference type="OrthoDB" id="289126at2"/>
<dbReference type="InterPro" id="IPR011444">
    <property type="entry name" value="DUF1549"/>
</dbReference>
<gene>
    <name evidence="4" type="ORF">Pla8534_58650</name>
</gene>
<evidence type="ECO:0000313" key="4">
    <source>
        <dbReference type="EMBL" id="QDU98004.1"/>
    </source>
</evidence>
<dbReference type="Proteomes" id="UP000317648">
    <property type="component" value="Chromosome"/>
</dbReference>
<feature type="chain" id="PRO_5021802544" description="Cytochrome c domain-containing protein" evidence="1">
    <location>
        <begin position="30"/>
        <end position="547"/>
    </location>
</feature>
<evidence type="ECO:0000259" key="2">
    <source>
        <dbReference type="Pfam" id="PF07583"/>
    </source>
</evidence>
<dbReference type="Pfam" id="PF07583">
    <property type="entry name" value="PSCyt2"/>
    <property type="match status" value="1"/>
</dbReference>
<dbReference type="PANTHER" id="PTHR35889">
    <property type="entry name" value="CYCLOINULO-OLIGOSACCHARIDE FRUCTANOTRANSFERASE-RELATED"/>
    <property type="match status" value="1"/>
</dbReference>